<evidence type="ECO:0000313" key="1">
    <source>
        <dbReference type="EMBL" id="KAJ8640684.1"/>
    </source>
</evidence>
<accession>A0ACC2M4Z7</accession>
<protein>
    <submittedName>
        <fullName evidence="1">Uncharacterized protein</fullName>
    </submittedName>
</protein>
<name>A0ACC2M4Z7_PERAE</name>
<gene>
    <name evidence="1" type="ORF">MRB53_017378</name>
</gene>
<evidence type="ECO:0000313" key="2">
    <source>
        <dbReference type="Proteomes" id="UP001234297"/>
    </source>
</evidence>
<sequence>MKTAATLRHLFRRPLQFGVPLPASATATAVAVEDNVPIFFFFFFFLKGFSSTYTYSTATSSLKGGGGEEEAVQRERKGKGQWLKLPPYSSSINPSLVGKAISRRSLVSDTSTTALKWVLQCCPHLPRSLVQKLFRLRQVRREVASPTAASCLETPGQQTKIRRVSGKDVMNLGDRIFLPASVKELPSMKNDQCCNEDEINYMHSLELYKDPAIIVVNKPPGMPVQGGIGITKSLDELAAASLRYDCSENPRLVHRLDRDCSGVLVMGRTQTSATVLHSIFREKTFGASSSRIDNAERILQRKYWALVIGTPRRAKGLISAPLAKVVMDNGKSERIMIANDSEVATFQHAITEYEVIESSDFGYTWLELHPLTGRKHQLRVHCAEALGTPIVGDYKYGWQSHRKWKPLTWSKLETHSERIPKLKPSFGLKLEGGSVAEKKPHLHLHCREMVLPNVSLALQRLQSSTDPDFSNLERLTLVAPLPPHMQRSWEILMPQKVT</sequence>
<organism evidence="1 2">
    <name type="scientific">Persea americana</name>
    <name type="common">Avocado</name>
    <dbReference type="NCBI Taxonomy" id="3435"/>
    <lineage>
        <taxon>Eukaryota</taxon>
        <taxon>Viridiplantae</taxon>
        <taxon>Streptophyta</taxon>
        <taxon>Embryophyta</taxon>
        <taxon>Tracheophyta</taxon>
        <taxon>Spermatophyta</taxon>
        <taxon>Magnoliopsida</taxon>
        <taxon>Magnoliidae</taxon>
        <taxon>Laurales</taxon>
        <taxon>Lauraceae</taxon>
        <taxon>Persea</taxon>
    </lineage>
</organism>
<comment type="caution">
    <text evidence="1">The sequence shown here is derived from an EMBL/GenBank/DDBJ whole genome shotgun (WGS) entry which is preliminary data.</text>
</comment>
<dbReference type="Proteomes" id="UP001234297">
    <property type="component" value="Chromosome 5"/>
</dbReference>
<reference evidence="1 2" key="1">
    <citation type="journal article" date="2022" name="Hortic Res">
        <title>A haplotype resolved chromosomal level avocado genome allows analysis of novel avocado genes.</title>
        <authorList>
            <person name="Nath O."/>
            <person name="Fletcher S.J."/>
            <person name="Hayward A."/>
            <person name="Shaw L.M."/>
            <person name="Masouleh A.K."/>
            <person name="Furtado A."/>
            <person name="Henry R.J."/>
            <person name="Mitter N."/>
        </authorList>
    </citation>
    <scope>NUCLEOTIDE SEQUENCE [LARGE SCALE GENOMIC DNA]</scope>
    <source>
        <strain evidence="2">cv. Hass</strain>
    </source>
</reference>
<proteinExistence type="predicted"/>
<dbReference type="EMBL" id="CM056813">
    <property type="protein sequence ID" value="KAJ8640684.1"/>
    <property type="molecule type" value="Genomic_DNA"/>
</dbReference>
<keyword evidence="2" id="KW-1185">Reference proteome</keyword>